<gene>
    <name evidence="1" type="ORF">BLNAU_9333</name>
</gene>
<protein>
    <recommendedName>
        <fullName evidence="3">Ig-like domain-containing protein</fullName>
    </recommendedName>
</protein>
<accession>A0ABQ9XVY5</accession>
<evidence type="ECO:0008006" key="3">
    <source>
        <dbReference type="Google" id="ProtNLM"/>
    </source>
</evidence>
<sequence>MEAHCLNPKILRVVDDLVIPASIEIRSEEMTLIGNSSRLLFQRDIEPNGKLEWATKYEVTRVMWLPKGELVEEGIKLSETPSGKITFTTPKEPPRISSADCSLGGDQQKSAVVALTGVKLGGGMDFNVTVRKMEGLMPIGDELVLTGILSGGSSSTTHTHTELIFGALHPPLSFGTTYLITQFTVDGSVSALDADATFSVSPEPPCIVGIESRELNKDRTKLKLFLDGRALLSRAGMLSLANEITNCESSSDVIIHDNTHCTVEFAVGEEETSTQLKFGVEYTLKGSWTESSGFHVEDGITVIPLPPKITKMKFSFSNTLNTGCFVKLTGTDLIVGESLNVTLNDSLSFIATITSTTEAQSGELQIGWPSTLQHNTEYTITSIKTMHEDDGETLCDSSVSDTTGSLPADIAILVDSDSSSDSSSGI</sequence>
<reference evidence="1 2" key="1">
    <citation type="journal article" date="2022" name="bioRxiv">
        <title>Genomics of Preaxostyla Flagellates Illuminates Evolutionary Transitions and the Path Towards Mitochondrial Loss.</title>
        <authorList>
            <person name="Novak L.V.F."/>
            <person name="Treitli S.C."/>
            <person name="Pyrih J."/>
            <person name="Halakuc P."/>
            <person name="Pipaliya S.V."/>
            <person name="Vacek V."/>
            <person name="Brzon O."/>
            <person name="Soukal P."/>
            <person name="Eme L."/>
            <person name="Dacks J.B."/>
            <person name="Karnkowska A."/>
            <person name="Elias M."/>
            <person name="Hampl V."/>
        </authorList>
    </citation>
    <scope>NUCLEOTIDE SEQUENCE [LARGE SCALE GENOMIC DNA]</scope>
    <source>
        <strain evidence="1">NAU3</strain>
        <tissue evidence="1">Gut</tissue>
    </source>
</reference>
<organism evidence="1 2">
    <name type="scientific">Blattamonas nauphoetae</name>
    <dbReference type="NCBI Taxonomy" id="2049346"/>
    <lineage>
        <taxon>Eukaryota</taxon>
        <taxon>Metamonada</taxon>
        <taxon>Preaxostyla</taxon>
        <taxon>Oxymonadida</taxon>
        <taxon>Blattamonas</taxon>
    </lineage>
</organism>
<evidence type="ECO:0000313" key="1">
    <source>
        <dbReference type="EMBL" id="KAK2955643.1"/>
    </source>
</evidence>
<comment type="caution">
    <text evidence="1">The sequence shown here is derived from an EMBL/GenBank/DDBJ whole genome shotgun (WGS) entry which is preliminary data.</text>
</comment>
<keyword evidence="2" id="KW-1185">Reference proteome</keyword>
<dbReference type="Proteomes" id="UP001281761">
    <property type="component" value="Unassembled WGS sequence"/>
</dbReference>
<proteinExistence type="predicted"/>
<dbReference type="EMBL" id="JARBJD010000064">
    <property type="protein sequence ID" value="KAK2955643.1"/>
    <property type="molecule type" value="Genomic_DNA"/>
</dbReference>
<name>A0ABQ9XVY5_9EUKA</name>
<evidence type="ECO:0000313" key="2">
    <source>
        <dbReference type="Proteomes" id="UP001281761"/>
    </source>
</evidence>